<organism evidence="2 3">
    <name type="scientific">Cathartes aura</name>
    <name type="common">Turkey vulture</name>
    <name type="synonym">Vultur aura</name>
    <dbReference type="NCBI Taxonomy" id="43455"/>
    <lineage>
        <taxon>Eukaryota</taxon>
        <taxon>Metazoa</taxon>
        <taxon>Chordata</taxon>
        <taxon>Craniata</taxon>
        <taxon>Vertebrata</taxon>
        <taxon>Euteleostomi</taxon>
        <taxon>Archelosauria</taxon>
        <taxon>Archosauria</taxon>
        <taxon>Dinosauria</taxon>
        <taxon>Saurischia</taxon>
        <taxon>Theropoda</taxon>
        <taxon>Coelurosauria</taxon>
        <taxon>Aves</taxon>
        <taxon>Neognathae</taxon>
        <taxon>Neoaves</taxon>
        <taxon>Telluraves</taxon>
        <taxon>Accipitrimorphae</taxon>
        <taxon>Accipitriformes</taxon>
        <taxon>Cathartidae</taxon>
        <taxon>Cathartes</taxon>
    </lineage>
</organism>
<feature type="compositionally biased region" description="Basic and acidic residues" evidence="1">
    <location>
        <begin position="57"/>
        <end position="72"/>
    </location>
</feature>
<gene>
    <name evidence="2" type="ORF">N323_04186</name>
</gene>
<reference evidence="2 3" key="1">
    <citation type="submission" date="2014-04" db="EMBL/GenBank/DDBJ databases">
        <title>Genome evolution of avian class.</title>
        <authorList>
            <person name="Zhang G."/>
            <person name="Li C."/>
        </authorList>
    </citation>
    <scope>NUCLEOTIDE SEQUENCE [LARGE SCALE GENOMIC DNA]</scope>
    <source>
        <strain evidence="2">BGI_N323</strain>
    </source>
</reference>
<dbReference type="Proteomes" id="UP000053745">
    <property type="component" value="Unassembled WGS sequence"/>
</dbReference>
<sequence length="114" mass="12460">MQQVLEVGGHAVRLVAIVFAKPWLLHSVCLKNKPDDSDQQGADTTLPDGQQDCLPSEPKKGEECSREEEQLGKDTQSLTDEEPPRKRCKTQNAVLQDGSQLCQGSQSGLKSANE</sequence>
<dbReference type="AlphaFoldDB" id="A0A091M185"/>
<dbReference type="EMBL" id="KL306800">
    <property type="protein sequence ID" value="KFP52321.1"/>
    <property type="molecule type" value="Genomic_DNA"/>
</dbReference>
<dbReference type="OrthoDB" id="68020at2759"/>
<accession>A0A091M185</accession>
<feature type="region of interest" description="Disordered" evidence="1">
    <location>
        <begin position="31"/>
        <end position="93"/>
    </location>
</feature>
<protein>
    <submittedName>
        <fullName evidence="2">General transcription factor 3C polypeptide 1</fullName>
    </submittedName>
</protein>
<keyword evidence="3" id="KW-1185">Reference proteome</keyword>
<evidence type="ECO:0000313" key="3">
    <source>
        <dbReference type="Proteomes" id="UP000053745"/>
    </source>
</evidence>
<name>A0A091M185_CATAU</name>
<evidence type="ECO:0000313" key="2">
    <source>
        <dbReference type="EMBL" id="KFP52321.1"/>
    </source>
</evidence>
<feature type="non-terminal residue" evidence="2">
    <location>
        <position position="114"/>
    </location>
</feature>
<evidence type="ECO:0000256" key="1">
    <source>
        <dbReference type="SAM" id="MobiDB-lite"/>
    </source>
</evidence>
<proteinExistence type="predicted"/>